<feature type="region of interest" description="Disordered" evidence="3">
    <location>
        <begin position="28"/>
        <end position="50"/>
    </location>
</feature>
<reference evidence="6 7" key="1">
    <citation type="journal article" date="2021" name="Commun. Biol.">
        <title>The genome of Shorea leprosula (Dipterocarpaceae) highlights the ecological relevance of drought in aseasonal tropical rainforests.</title>
        <authorList>
            <person name="Ng K.K.S."/>
            <person name="Kobayashi M.J."/>
            <person name="Fawcett J.A."/>
            <person name="Hatakeyama M."/>
            <person name="Paape T."/>
            <person name="Ng C.H."/>
            <person name="Ang C.C."/>
            <person name="Tnah L.H."/>
            <person name="Lee C.T."/>
            <person name="Nishiyama T."/>
            <person name="Sese J."/>
            <person name="O'Brien M.J."/>
            <person name="Copetti D."/>
            <person name="Mohd Noor M.I."/>
            <person name="Ong R.C."/>
            <person name="Putra M."/>
            <person name="Sireger I.Z."/>
            <person name="Indrioko S."/>
            <person name="Kosugi Y."/>
            <person name="Izuno A."/>
            <person name="Isagi Y."/>
            <person name="Lee S.L."/>
            <person name="Shimizu K.K."/>
        </authorList>
    </citation>
    <scope>NUCLEOTIDE SEQUENCE [LARGE SCALE GENOMIC DNA]</scope>
    <source>
        <strain evidence="6">214</strain>
    </source>
</reference>
<feature type="domain" description="Pectinesterase inhibitor" evidence="5">
    <location>
        <begin position="67"/>
        <end position="216"/>
    </location>
</feature>
<dbReference type="GO" id="GO:0004857">
    <property type="term" value="F:enzyme inhibitor activity"/>
    <property type="evidence" value="ECO:0007669"/>
    <property type="project" value="InterPro"/>
</dbReference>
<gene>
    <name evidence="6" type="ORF">SLEP1_g48147</name>
</gene>
<sequence length="224" mass="24166">MGPRNFNFVLLISISCLFFSSVNAKAATSPTAVPNSSPTPSPSQGAGYDSSRYFISSEQGQNINDMNANPTVKSLCSEKDHPRVCVDTLMPYIEEGDSKSKPAAILQLAVKLTYDQAREGQALAEKLLADPSVHTSPKLTACLLTCVKSYKAILISNRVTLDAVAADDFFTMNKELSANVNYIDICEDAFMAEGIKSPLTRINEVLGKMVVNNLGFGMDLVQGN</sequence>
<organism evidence="6 7">
    <name type="scientific">Rubroshorea leprosula</name>
    <dbReference type="NCBI Taxonomy" id="152421"/>
    <lineage>
        <taxon>Eukaryota</taxon>
        <taxon>Viridiplantae</taxon>
        <taxon>Streptophyta</taxon>
        <taxon>Embryophyta</taxon>
        <taxon>Tracheophyta</taxon>
        <taxon>Spermatophyta</taxon>
        <taxon>Magnoliopsida</taxon>
        <taxon>eudicotyledons</taxon>
        <taxon>Gunneridae</taxon>
        <taxon>Pentapetalae</taxon>
        <taxon>rosids</taxon>
        <taxon>malvids</taxon>
        <taxon>Malvales</taxon>
        <taxon>Dipterocarpaceae</taxon>
        <taxon>Rubroshorea</taxon>
    </lineage>
</organism>
<feature type="chain" id="PRO_5043786558" description="Pectinesterase inhibitor domain-containing protein" evidence="4">
    <location>
        <begin position="25"/>
        <end position="224"/>
    </location>
</feature>
<dbReference type="SMART" id="SM00856">
    <property type="entry name" value="PMEI"/>
    <property type="match status" value="1"/>
</dbReference>
<protein>
    <recommendedName>
        <fullName evidence="5">Pectinesterase inhibitor domain-containing protein</fullName>
    </recommendedName>
</protein>
<accession>A0AAV5LTK6</accession>
<name>A0AAV5LTK6_9ROSI</name>
<evidence type="ECO:0000313" key="6">
    <source>
        <dbReference type="EMBL" id="GKV40513.1"/>
    </source>
</evidence>
<dbReference type="PANTHER" id="PTHR31080:SF107">
    <property type="entry name" value="PECTINESTERASE INHIBITOR DOMAIN-CONTAINING PROTEIN"/>
    <property type="match status" value="1"/>
</dbReference>
<proteinExistence type="inferred from homology"/>
<evidence type="ECO:0000256" key="1">
    <source>
        <dbReference type="ARBA" id="ARBA00022729"/>
    </source>
</evidence>
<dbReference type="CDD" id="cd15800">
    <property type="entry name" value="PMEI-like_2"/>
    <property type="match status" value="1"/>
</dbReference>
<evidence type="ECO:0000259" key="5">
    <source>
        <dbReference type="SMART" id="SM00856"/>
    </source>
</evidence>
<feature type="signal peptide" evidence="4">
    <location>
        <begin position="1"/>
        <end position="24"/>
    </location>
</feature>
<comment type="caution">
    <text evidence="6">The sequence shown here is derived from an EMBL/GenBank/DDBJ whole genome shotgun (WGS) entry which is preliminary data.</text>
</comment>
<dbReference type="Proteomes" id="UP001054252">
    <property type="component" value="Unassembled WGS sequence"/>
</dbReference>
<dbReference type="PANTHER" id="PTHR31080">
    <property type="entry name" value="PECTINESTERASE INHIBITOR-LIKE"/>
    <property type="match status" value="1"/>
</dbReference>
<keyword evidence="7" id="KW-1185">Reference proteome</keyword>
<dbReference type="InterPro" id="IPR006501">
    <property type="entry name" value="Pectinesterase_inhib_dom"/>
</dbReference>
<dbReference type="SUPFAM" id="SSF101148">
    <property type="entry name" value="Plant invertase/pectin methylesterase inhibitor"/>
    <property type="match status" value="1"/>
</dbReference>
<dbReference type="PROSITE" id="PS51257">
    <property type="entry name" value="PROKAR_LIPOPROTEIN"/>
    <property type="match status" value="1"/>
</dbReference>
<evidence type="ECO:0000256" key="2">
    <source>
        <dbReference type="ARBA" id="ARBA00038471"/>
    </source>
</evidence>
<dbReference type="InterPro" id="IPR035513">
    <property type="entry name" value="Invertase/methylesterase_inhib"/>
</dbReference>
<feature type="compositionally biased region" description="Polar residues" evidence="3">
    <location>
        <begin position="28"/>
        <end position="44"/>
    </location>
</feature>
<keyword evidence="1 4" id="KW-0732">Signal</keyword>
<evidence type="ECO:0000313" key="7">
    <source>
        <dbReference type="Proteomes" id="UP001054252"/>
    </source>
</evidence>
<dbReference type="Gene3D" id="1.20.140.40">
    <property type="entry name" value="Invertase/pectin methylesterase inhibitor family protein"/>
    <property type="match status" value="1"/>
</dbReference>
<dbReference type="Pfam" id="PF04043">
    <property type="entry name" value="PMEI"/>
    <property type="match status" value="1"/>
</dbReference>
<evidence type="ECO:0000256" key="3">
    <source>
        <dbReference type="SAM" id="MobiDB-lite"/>
    </source>
</evidence>
<dbReference type="NCBIfam" id="TIGR01614">
    <property type="entry name" value="PME_inhib"/>
    <property type="match status" value="1"/>
</dbReference>
<dbReference type="EMBL" id="BPVZ01000142">
    <property type="protein sequence ID" value="GKV40513.1"/>
    <property type="molecule type" value="Genomic_DNA"/>
</dbReference>
<dbReference type="AlphaFoldDB" id="A0AAV5LTK6"/>
<dbReference type="InterPro" id="IPR051955">
    <property type="entry name" value="PME_Inhibitor"/>
</dbReference>
<comment type="similarity">
    <text evidence="2">Belongs to the PMEI family.</text>
</comment>
<evidence type="ECO:0000256" key="4">
    <source>
        <dbReference type="SAM" id="SignalP"/>
    </source>
</evidence>